<gene>
    <name evidence="4" type="ORF">SAMN05660964_01166</name>
</gene>
<dbReference type="InterPro" id="IPR051257">
    <property type="entry name" value="Diverse_CBS-Domain"/>
</dbReference>
<organism evidence="4 5">
    <name type="scientific">Thiothrix caldifontis</name>
    <dbReference type="NCBI Taxonomy" id="525918"/>
    <lineage>
        <taxon>Bacteria</taxon>
        <taxon>Pseudomonadati</taxon>
        <taxon>Pseudomonadota</taxon>
        <taxon>Gammaproteobacteria</taxon>
        <taxon>Thiotrichales</taxon>
        <taxon>Thiotrichaceae</taxon>
        <taxon>Thiothrix</taxon>
    </lineage>
</organism>
<feature type="domain" description="CBS" evidence="3">
    <location>
        <begin position="79"/>
        <end position="134"/>
    </location>
</feature>
<keyword evidence="1 2" id="KW-0129">CBS domain</keyword>
<dbReference type="InterPro" id="IPR000644">
    <property type="entry name" value="CBS_dom"/>
</dbReference>
<evidence type="ECO:0000256" key="2">
    <source>
        <dbReference type="PROSITE-ProRule" id="PRU00703"/>
    </source>
</evidence>
<dbReference type="Gene3D" id="3.10.580.10">
    <property type="entry name" value="CBS-domain"/>
    <property type="match status" value="1"/>
</dbReference>
<name>A0A1H3ZG55_9GAMM</name>
<dbReference type="AlphaFoldDB" id="A0A1H3ZG55"/>
<reference evidence="4 5" key="1">
    <citation type="submission" date="2016-10" db="EMBL/GenBank/DDBJ databases">
        <authorList>
            <person name="de Groot N.N."/>
        </authorList>
    </citation>
    <scope>NUCLEOTIDE SEQUENCE [LARGE SCALE GENOMIC DNA]</scope>
    <source>
        <strain evidence="4 5">DSM 21228</strain>
    </source>
</reference>
<dbReference type="InterPro" id="IPR046342">
    <property type="entry name" value="CBS_dom_sf"/>
</dbReference>
<dbReference type="Pfam" id="PF00571">
    <property type="entry name" value="CBS"/>
    <property type="match status" value="2"/>
</dbReference>
<sequence length="138" mass="15493">MADVSLSVRHYMSNRLATLYERQDIREAVKVFTERNLFGGAVLDNLGNLVGILSVTDCIDVALRSGYHSGWRGTVGERMSRDVRTVDAEDSILDVAKMFMDDHYRRYPVVDDNRVVGVITRLDVLKALRTIGDSGFPV</sequence>
<dbReference type="PROSITE" id="PS51371">
    <property type="entry name" value="CBS"/>
    <property type="match status" value="2"/>
</dbReference>
<dbReference type="InterPro" id="IPR044729">
    <property type="entry name" value="CBS_bac"/>
</dbReference>
<dbReference type="SUPFAM" id="SSF54631">
    <property type="entry name" value="CBS-domain pair"/>
    <property type="match status" value="1"/>
</dbReference>
<dbReference type="SMART" id="SM00116">
    <property type="entry name" value="CBS"/>
    <property type="match status" value="2"/>
</dbReference>
<dbReference type="PANTHER" id="PTHR43080">
    <property type="entry name" value="CBS DOMAIN-CONTAINING PROTEIN CBSX3, MITOCHONDRIAL"/>
    <property type="match status" value="1"/>
</dbReference>
<dbReference type="OrthoDB" id="9790355at2"/>
<accession>A0A1H3ZG55</accession>
<keyword evidence="5" id="KW-1185">Reference proteome</keyword>
<protein>
    <submittedName>
        <fullName evidence="4">CBS domain-containing protein</fullName>
    </submittedName>
</protein>
<evidence type="ECO:0000313" key="5">
    <source>
        <dbReference type="Proteomes" id="UP000199397"/>
    </source>
</evidence>
<dbReference type="Proteomes" id="UP000199397">
    <property type="component" value="Unassembled WGS sequence"/>
</dbReference>
<evidence type="ECO:0000259" key="3">
    <source>
        <dbReference type="PROSITE" id="PS51371"/>
    </source>
</evidence>
<dbReference type="PANTHER" id="PTHR43080:SF2">
    <property type="entry name" value="CBS DOMAIN-CONTAINING PROTEIN"/>
    <property type="match status" value="1"/>
</dbReference>
<proteinExistence type="predicted"/>
<evidence type="ECO:0000313" key="4">
    <source>
        <dbReference type="EMBL" id="SEA22637.1"/>
    </source>
</evidence>
<evidence type="ECO:0000256" key="1">
    <source>
        <dbReference type="ARBA" id="ARBA00023122"/>
    </source>
</evidence>
<dbReference type="STRING" id="525918.SAMN05660964_01166"/>
<dbReference type="EMBL" id="FNQP01000005">
    <property type="protein sequence ID" value="SEA22637.1"/>
    <property type="molecule type" value="Genomic_DNA"/>
</dbReference>
<feature type="domain" description="CBS" evidence="3">
    <location>
        <begin position="12"/>
        <end position="70"/>
    </location>
</feature>
<dbReference type="CDD" id="cd04629">
    <property type="entry name" value="CBS_pair_bac"/>
    <property type="match status" value="1"/>
</dbReference>